<dbReference type="InterPro" id="IPR001830">
    <property type="entry name" value="Glyco_trans_20"/>
</dbReference>
<dbReference type="Proteomes" id="UP000011519">
    <property type="component" value="Unassembled WGS sequence"/>
</dbReference>
<name>L9ZQX3_9EURY</name>
<dbReference type="PATRIC" id="fig|1227493.4.peg.3324"/>
<dbReference type="PANTHER" id="PTHR10788">
    <property type="entry name" value="TREHALOSE-6-PHOSPHATE SYNTHASE"/>
    <property type="match status" value="1"/>
</dbReference>
<comment type="caution">
    <text evidence="2">The sequence shown here is derived from an EMBL/GenBank/DDBJ whole genome shotgun (WGS) entry which is preliminary data.</text>
</comment>
<dbReference type="GO" id="GO:0003825">
    <property type="term" value="F:alpha,alpha-trehalose-phosphate synthase (UDP-forming) activity"/>
    <property type="evidence" value="ECO:0007669"/>
    <property type="project" value="TreeGrafter"/>
</dbReference>
<gene>
    <name evidence="2" type="ORF">C483_16528</name>
</gene>
<dbReference type="GO" id="GO:0005992">
    <property type="term" value="P:trehalose biosynthetic process"/>
    <property type="evidence" value="ECO:0007669"/>
    <property type="project" value="InterPro"/>
</dbReference>
<dbReference type="SUPFAM" id="SSF53756">
    <property type="entry name" value="UDP-Glycosyltransferase/glycogen phosphorylase"/>
    <property type="match status" value="1"/>
</dbReference>
<dbReference type="CDD" id="cd03788">
    <property type="entry name" value="GT20_TPS"/>
    <property type="match status" value="1"/>
</dbReference>
<sequence length="598" mass="66793">MRVPDEQSSTHTYNLRADGSGRDHDREQATDAAFEFESVSESESESESNSERDSDDDSESESATATDHTMQSANTDCPDSLIVVSNRQPYRHTYDDETGVDDGTTIETEDEHDTDTTDTSETAGSPPPSISVDEPTGGLTAGIDPVLREANGTWIAWGDGDADFEVTDKRDCVRVPPDDEAYTLRRIDLSEEAVDAYYRGFSNRVLWPLCHGFAELVEERSDDLEWYRTVNERFAAAVADHATEESVVWLQDYHFALAPRMIRQAIPDSASIAQFWHIPWPSPATFDYCPAGEEVLEGLLGNDLLGFHVERYANAFLDCVRRFLPDATVDHEQGTVQYNGQTTRVVATAMGVDAESYDRQARETDAAQLLSLFDRYDIPRNSAIGLGVDRLDYTKGIPERLTALERFFAENPSWHGDFTFIQKATPSRTEIPAYARHGDLVRSEVDRINRRFGTDDWQPIVYTEEYVEHDDLCALYRHADVMIVSPLIDGMNLVAQEYVAACVDTDGTLLLSDRAGAHERLCSHAVSIDPTDVSGFATAIDDALSMAPQERTARMNALRSSVFDGDIHNWMATQFDLLRRVHDGPDAGVESRERPSPM</sequence>
<feature type="compositionally biased region" description="Polar residues" evidence="1">
    <location>
        <begin position="63"/>
        <end position="88"/>
    </location>
</feature>
<dbReference type="GO" id="GO:0005829">
    <property type="term" value="C:cytosol"/>
    <property type="evidence" value="ECO:0007669"/>
    <property type="project" value="TreeGrafter"/>
</dbReference>
<protein>
    <submittedName>
        <fullName evidence="2">Alpha,alpha-trehalose-phosphate synthase</fullName>
    </submittedName>
</protein>
<dbReference type="AlphaFoldDB" id="L9ZQX3"/>
<dbReference type="EMBL" id="AOIM01000041">
    <property type="protein sequence ID" value="ELY87523.1"/>
    <property type="molecule type" value="Genomic_DNA"/>
</dbReference>
<dbReference type="Pfam" id="PF00982">
    <property type="entry name" value="Glyco_transf_20"/>
    <property type="match status" value="1"/>
</dbReference>
<evidence type="ECO:0000313" key="2">
    <source>
        <dbReference type="EMBL" id="ELY87523.1"/>
    </source>
</evidence>
<feature type="compositionally biased region" description="Acidic residues" evidence="1">
    <location>
        <begin position="107"/>
        <end position="118"/>
    </location>
</feature>
<evidence type="ECO:0000256" key="1">
    <source>
        <dbReference type="SAM" id="MobiDB-lite"/>
    </source>
</evidence>
<accession>L9ZQX3</accession>
<organism evidence="2 3">
    <name type="scientific">Natrialba hulunbeirensis JCM 10989</name>
    <dbReference type="NCBI Taxonomy" id="1227493"/>
    <lineage>
        <taxon>Archaea</taxon>
        <taxon>Methanobacteriati</taxon>
        <taxon>Methanobacteriota</taxon>
        <taxon>Stenosarchaea group</taxon>
        <taxon>Halobacteria</taxon>
        <taxon>Halobacteriales</taxon>
        <taxon>Natrialbaceae</taxon>
        <taxon>Natrialba</taxon>
    </lineage>
</organism>
<dbReference type="STRING" id="1227493.C483_16528"/>
<feature type="compositionally biased region" description="Polar residues" evidence="1">
    <location>
        <begin position="1"/>
        <end position="13"/>
    </location>
</feature>
<keyword evidence="3" id="KW-1185">Reference proteome</keyword>
<reference evidence="2 3" key="1">
    <citation type="journal article" date="2014" name="PLoS Genet.">
        <title>Phylogenetically driven sequencing of extremely halophilic archaea reveals strategies for static and dynamic osmo-response.</title>
        <authorList>
            <person name="Becker E.A."/>
            <person name="Seitzer P.M."/>
            <person name="Tritt A."/>
            <person name="Larsen D."/>
            <person name="Krusor M."/>
            <person name="Yao A.I."/>
            <person name="Wu D."/>
            <person name="Madern D."/>
            <person name="Eisen J.A."/>
            <person name="Darling A.E."/>
            <person name="Facciotti M.T."/>
        </authorList>
    </citation>
    <scope>NUCLEOTIDE SEQUENCE [LARGE SCALE GENOMIC DNA]</scope>
    <source>
        <strain evidence="2 3">JCM 10989</strain>
    </source>
</reference>
<dbReference type="Gene3D" id="3.40.50.2000">
    <property type="entry name" value="Glycogen Phosphorylase B"/>
    <property type="match status" value="2"/>
</dbReference>
<feature type="compositionally biased region" description="Basic and acidic residues" evidence="1">
    <location>
        <begin position="19"/>
        <end position="29"/>
    </location>
</feature>
<dbReference type="PANTHER" id="PTHR10788:SF106">
    <property type="entry name" value="BCDNA.GH08860"/>
    <property type="match status" value="1"/>
</dbReference>
<feature type="compositionally biased region" description="Acidic residues" evidence="1">
    <location>
        <begin position="38"/>
        <end position="60"/>
    </location>
</feature>
<feature type="region of interest" description="Disordered" evidence="1">
    <location>
        <begin position="1"/>
        <end position="143"/>
    </location>
</feature>
<proteinExistence type="predicted"/>
<dbReference type="RefSeq" id="WP_006654444.1">
    <property type="nucleotide sequence ID" value="NZ_AOIM01000041.1"/>
</dbReference>
<dbReference type="GO" id="GO:0004805">
    <property type="term" value="F:trehalose-phosphatase activity"/>
    <property type="evidence" value="ECO:0007669"/>
    <property type="project" value="TreeGrafter"/>
</dbReference>
<evidence type="ECO:0000313" key="3">
    <source>
        <dbReference type="Proteomes" id="UP000011519"/>
    </source>
</evidence>